<evidence type="ECO:0000313" key="3">
    <source>
        <dbReference type="EMBL" id="UYP45202.1"/>
    </source>
</evidence>
<proteinExistence type="predicted"/>
<dbReference type="Proteomes" id="UP001208689">
    <property type="component" value="Chromosome"/>
</dbReference>
<dbReference type="PANTHER" id="PTHR11259">
    <property type="entry name" value="RAS-RELATED GTP BINDING RAG/GTR YEAST"/>
    <property type="match status" value="1"/>
</dbReference>
<dbReference type="EMBL" id="CP104013">
    <property type="protein sequence ID" value="UYP45202.1"/>
    <property type="molecule type" value="Genomic_DNA"/>
</dbReference>
<dbReference type="SUPFAM" id="SSF52540">
    <property type="entry name" value="P-loop containing nucleoside triphosphate hydrolases"/>
    <property type="match status" value="1"/>
</dbReference>
<dbReference type="InterPro" id="IPR027417">
    <property type="entry name" value="P-loop_NTPase"/>
</dbReference>
<dbReference type="Gene3D" id="3.40.50.300">
    <property type="entry name" value="P-loop containing nucleotide triphosphate hydrolases"/>
    <property type="match status" value="1"/>
</dbReference>
<organism evidence="3 4">
    <name type="scientific">Candidatus Lokiarchaeum ossiferum</name>
    <dbReference type="NCBI Taxonomy" id="2951803"/>
    <lineage>
        <taxon>Archaea</taxon>
        <taxon>Promethearchaeati</taxon>
        <taxon>Promethearchaeota</taxon>
        <taxon>Promethearchaeia</taxon>
        <taxon>Promethearchaeales</taxon>
        <taxon>Promethearchaeaceae</taxon>
        <taxon>Candidatus Lokiarchaeum</taxon>
    </lineage>
</organism>
<dbReference type="InterPro" id="IPR006762">
    <property type="entry name" value="Gtr1_RagA"/>
</dbReference>
<evidence type="ECO:0000313" key="4">
    <source>
        <dbReference type="Proteomes" id="UP001208689"/>
    </source>
</evidence>
<keyword evidence="4" id="KW-1185">Reference proteome</keyword>
<protein>
    <recommendedName>
        <fullName evidence="5">GTP-binding protein</fullName>
    </recommendedName>
</protein>
<name>A0ABY6HS36_9ARCH</name>
<evidence type="ECO:0000256" key="2">
    <source>
        <dbReference type="ARBA" id="ARBA00023134"/>
    </source>
</evidence>
<reference evidence="3" key="1">
    <citation type="submission" date="2022-09" db="EMBL/GenBank/DDBJ databases">
        <title>Actin cytoskeleton and complex cell architecture in an #Asgard archaeon.</title>
        <authorList>
            <person name="Ponce Toledo R.I."/>
            <person name="Schleper C."/>
            <person name="Rodrigues Oliveira T."/>
            <person name="Wollweber F."/>
            <person name="Xu J."/>
            <person name="Rittmann S."/>
            <person name="Klingl A."/>
            <person name="Pilhofer M."/>
        </authorList>
    </citation>
    <scope>NUCLEOTIDE SEQUENCE</scope>
    <source>
        <strain evidence="3">B-35</strain>
    </source>
</reference>
<dbReference type="PANTHER" id="PTHR11259:SF2">
    <property type="entry name" value="GH16429P"/>
    <property type="match status" value="1"/>
</dbReference>
<dbReference type="Pfam" id="PF04670">
    <property type="entry name" value="Gtr1_RagA"/>
    <property type="match status" value="1"/>
</dbReference>
<accession>A0ABY6HS36</accession>
<sequence length="305" mass="35225">MTQAPTMKIGILGLENAGKTSLIRTLHKTYHIGDPLSPTKNIDRSFFSMFGEKGTVWDFGGQSIYRDSYLKHPDRFLSGIQYLFYVIDIQDTDRFPEALQYFKRVYEFSSSHNPNIMASILFHKTDPALQEDETVRKRIDTLKKEIHRITDDVELAFFETTAFDPLSVLNAISLPILGDQPIYNSLSVLFANFSLNKSIEYMSLLVEDLLEIGSFRLRTANQEFLDASMAFYKNFFTLEIDNNIRSYLFEGYRFSIIKGEVNDIHYTLNIAHPILSDNPIPTEQDIESIIPEINSQFEQFSPKFF</sequence>
<gene>
    <name evidence="3" type="ORF">NEF87_001487</name>
</gene>
<keyword evidence="1" id="KW-0547">Nucleotide-binding</keyword>
<evidence type="ECO:0000256" key="1">
    <source>
        <dbReference type="ARBA" id="ARBA00022741"/>
    </source>
</evidence>
<evidence type="ECO:0008006" key="5">
    <source>
        <dbReference type="Google" id="ProtNLM"/>
    </source>
</evidence>
<keyword evidence="2" id="KW-0342">GTP-binding</keyword>